<sequence length="36" mass="3752">MEEGPPSTALVNDCMVTGSGAMMDQSMVSMLTIFGL</sequence>
<protein>
    <submittedName>
        <fullName evidence="1">Uncharacterized protein</fullName>
    </submittedName>
</protein>
<name>A0A0A8YZD8_ARUDO</name>
<reference evidence="1" key="1">
    <citation type="submission" date="2014-09" db="EMBL/GenBank/DDBJ databases">
        <authorList>
            <person name="Magalhaes I.L.F."/>
            <person name="Oliveira U."/>
            <person name="Santos F.R."/>
            <person name="Vidigal T.H.D.A."/>
            <person name="Brescovit A.D."/>
            <person name="Santos A.J."/>
        </authorList>
    </citation>
    <scope>NUCLEOTIDE SEQUENCE</scope>
    <source>
        <tissue evidence="1">Shoot tissue taken approximately 20 cm above the soil surface</tissue>
    </source>
</reference>
<dbReference type="AlphaFoldDB" id="A0A0A8YZD8"/>
<dbReference type="EMBL" id="GBRH01265391">
    <property type="protein sequence ID" value="JAD32504.1"/>
    <property type="molecule type" value="Transcribed_RNA"/>
</dbReference>
<reference evidence="1" key="2">
    <citation type="journal article" date="2015" name="Data Brief">
        <title>Shoot transcriptome of the giant reed, Arundo donax.</title>
        <authorList>
            <person name="Barrero R.A."/>
            <person name="Guerrero F.D."/>
            <person name="Moolhuijzen P."/>
            <person name="Goolsby J.A."/>
            <person name="Tidwell J."/>
            <person name="Bellgard S.E."/>
            <person name="Bellgard M.I."/>
        </authorList>
    </citation>
    <scope>NUCLEOTIDE SEQUENCE</scope>
    <source>
        <tissue evidence="1">Shoot tissue taken approximately 20 cm above the soil surface</tissue>
    </source>
</reference>
<evidence type="ECO:0000313" key="1">
    <source>
        <dbReference type="EMBL" id="JAD32504.1"/>
    </source>
</evidence>
<accession>A0A0A8YZD8</accession>
<proteinExistence type="predicted"/>
<organism evidence="1">
    <name type="scientific">Arundo donax</name>
    <name type="common">Giant reed</name>
    <name type="synonym">Donax arundinaceus</name>
    <dbReference type="NCBI Taxonomy" id="35708"/>
    <lineage>
        <taxon>Eukaryota</taxon>
        <taxon>Viridiplantae</taxon>
        <taxon>Streptophyta</taxon>
        <taxon>Embryophyta</taxon>
        <taxon>Tracheophyta</taxon>
        <taxon>Spermatophyta</taxon>
        <taxon>Magnoliopsida</taxon>
        <taxon>Liliopsida</taxon>
        <taxon>Poales</taxon>
        <taxon>Poaceae</taxon>
        <taxon>PACMAD clade</taxon>
        <taxon>Arundinoideae</taxon>
        <taxon>Arundineae</taxon>
        <taxon>Arundo</taxon>
    </lineage>
</organism>